<name>A0A368T6Z2_9ACTN</name>
<keyword evidence="2" id="KW-1185">Reference proteome</keyword>
<reference evidence="1 2" key="1">
    <citation type="submission" date="2018-04" db="EMBL/GenBank/DDBJ databases">
        <title>Novel actinobacteria from marine sediment.</title>
        <authorList>
            <person name="Ng Z.Y."/>
            <person name="Tan G.Y.A."/>
        </authorList>
    </citation>
    <scope>NUCLEOTIDE SEQUENCE [LARGE SCALE GENOMIC DNA]</scope>
    <source>
        <strain evidence="1 2">TPS81</strain>
    </source>
</reference>
<evidence type="ECO:0000313" key="2">
    <source>
        <dbReference type="Proteomes" id="UP000253318"/>
    </source>
</evidence>
<sequence>MTTDSPPDTYVSLDDEPWIRIHGSGTSYTYRVSQEWRELADDQRRVVLVLAYQPMPSGVDVEAWIDQLGAQGQASIALVRAVQ</sequence>
<gene>
    <name evidence="1" type="ORF">DEF24_09950</name>
</gene>
<proteinExistence type="predicted"/>
<evidence type="ECO:0000313" key="1">
    <source>
        <dbReference type="EMBL" id="RCV59285.1"/>
    </source>
</evidence>
<protein>
    <submittedName>
        <fullName evidence="1">Uncharacterized protein</fullName>
    </submittedName>
</protein>
<dbReference type="AlphaFoldDB" id="A0A368T6Z2"/>
<accession>A0A368T6Z2</accession>
<comment type="caution">
    <text evidence="1">The sequence shown here is derived from an EMBL/GenBank/DDBJ whole genome shotgun (WGS) entry which is preliminary data.</text>
</comment>
<organism evidence="1 2">
    <name type="scientific">Marinitenerispora sediminis</name>
    <dbReference type="NCBI Taxonomy" id="1931232"/>
    <lineage>
        <taxon>Bacteria</taxon>
        <taxon>Bacillati</taxon>
        <taxon>Actinomycetota</taxon>
        <taxon>Actinomycetes</taxon>
        <taxon>Streptosporangiales</taxon>
        <taxon>Nocardiopsidaceae</taxon>
        <taxon>Marinitenerispora</taxon>
    </lineage>
</organism>
<dbReference type="RefSeq" id="WP_114399242.1">
    <property type="nucleotide sequence ID" value="NZ_QEIM01000115.1"/>
</dbReference>
<dbReference type="Proteomes" id="UP000253318">
    <property type="component" value="Unassembled WGS sequence"/>
</dbReference>
<dbReference type="EMBL" id="QEIN01000063">
    <property type="protein sequence ID" value="RCV59285.1"/>
    <property type="molecule type" value="Genomic_DNA"/>
</dbReference>